<dbReference type="Gene3D" id="3.40.50.2300">
    <property type="match status" value="1"/>
</dbReference>
<dbReference type="SUPFAM" id="SSF47384">
    <property type="entry name" value="Homodimeric domain of signal transducing histidine kinase"/>
    <property type="match status" value="1"/>
</dbReference>
<dbReference type="CDD" id="cd16922">
    <property type="entry name" value="HATPase_EvgS-ArcB-TorS-like"/>
    <property type="match status" value="1"/>
</dbReference>
<feature type="transmembrane region" description="Helical" evidence="12">
    <location>
        <begin position="283"/>
        <end position="302"/>
    </location>
</feature>
<dbReference type="SUPFAM" id="SSF55874">
    <property type="entry name" value="ATPase domain of HSP90 chaperone/DNA topoisomerase II/histidine kinase"/>
    <property type="match status" value="2"/>
</dbReference>
<keyword evidence="4 11" id="KW-0597">Phosphoprotein</keyword>
<evidence type="ECO:0000256" key="7">
    <source>
        <dbReference type="ARBA" id="ARBA00022777"/>
    </source>
</evidence>
<evidence type="ECO:0000256" key="1">
    <source>
        <dbReference type="ARBA" id="ARBA00000085"/>
    </source>
</evidence>
<evidence type="ECO:0000259" key="13">
    <source>
        <dbReference type="PROSITE" id="PS50109"/>
    </source>
</evidence>
<dbReference type="SMART" id="SM00387">
    <property type="entry name" value="HATPase_c"/>
    <property type="match status" value="2"/>
</dbReference>
<feature type="transmembrane region" description="Helical" evidence="12">
    <location>
        <begin position="401"/>
        <end position="422"/>
    </location>
</feature>
<dbReference type="Pfam" id="PF06580">
    <property type="entry name" value="His_kinase"/>
    <property type="match status" value="1"/>
</dbReference>
<gene>
    <name evidence="15" type="ORF">D7M11_08715</name>
</gene>
<feature type="transmembrane region" description="Helical" evidence="12">
    <location>
        <begin position="246"/>
        <end position="263"/>
    </location>
</feature>
<evidence type="ECO:0000256" key="6">
    <source>
        <dbReference type="ARBA" id="ARBA00022741"/>
    </source>
</evidence>
<keyword evidence="7" id="KW-0418">Kinase</keyword>
<dbReference type="InterPro" id="IPR003594">
    <property type="entry name" value="HATPase_dom"/>
</dbReference>
<dbReference type="Pfam" id="PF00072">
    <property type="entry name" value="Response_reg"/>
    <property type="match status" value="1"/>
</dbReference>
<evidence type="ECO:0000256" key="8">
    <source>
        <dbReference type="ARBA" id="ARBA00022840"/>
    </source>
</evidence>
<dbReference type="Pfam" id="PF02518">
    <property type="entry name" value="HATPase_c"/>
    <property type="match status" value="2"/>
</dbReference>
<feature type="transmembrane region" description="Helical" evidence="12">
    <location>
        <begin position="7"/>
        <end position="26"/>
    </location>
</feature>
<dbReference type="Proteomes" id="UP000282311">
    <property type="component" value="Unassembled WGS sequence"/>
</dbReference>
<feature type="modified residue" description="4-aspartylphosphate" evidence="11">
    <location>
        <position position="752"/>
    </location>
</feature>
<dbReference type="Gene3D" id="1.10.287.130">
    <property type="match status" value="1"/>
</dbReference>
<comment type="similarity">
    <text evidence="2">In the N-terminal section; belongs to the phytochrome family.</text>
</comment>
<dbReference type="Gene3D" id="3.30.565.10">
    <property type="entry name" value="Histidine kinase-like ATPase, C-terminal domain"/>
    <property type="match status" value="2"/>
</dbReference>
<evidence type="ECO:0000256" key="9">
    <source>
        <dbReference type="ARBA" id="ARBA00023012"/>
    </source>
</evidence>
<feature type="domain" description="Response regulatory" evidence="14">
    <location>
        <begin position="702"/>
        <end position="819"/>
    </location>
</feature>
<evidence type="ECO:0000256" key="10">
    <source>
        <dbReference type="ARBA" id="ARBA00074306"/>
    </source>
</evidence>
<dbReference type="PANTHER" id="PTHR43047:SF72">
    <property type="entry name" value="OSMOSENSING HISTIDINE PROTEIN KINASE SLN1"/>
    <property type="match status" value="1"/>
</dbReference>
<dbReference type="InterPro" id="IPR036890">
    <property type="entry name" value="HATPase_C_sf"/>
</dbReference>
<evidence type="ECO:0000256" key="11">
    <source>
        <dbReference type="PROSITE-ProRule" id="PRU00169"/>
    </source>
</evidence>
<dbReference type="SUPFAM" id="SSF52172">
    <property type="entry name" value="CheY-like"/>
    <property type="match status" value="1"/>
</dbReference>
<keyword evidence="16" id="KW-1185">Reference proteome</keyword>
<dbReference type="GO" id="GO:0005524">
    <property type="term" value="F:ATP binding"/>
    <property type="evidence" value="ECO:0007669"/>
    <property type="project" value="UniProtKB-KW"/>
</dbReference>
<keyword evidence="12" id="KW-0472">Membrane</keyword>
<keyword evidence="6" id="KW-0547">Nucleotide-binding</keyword>
<dbReference type="EC" id="2.7.13.3" evidence="3"/>
<reference evidence="15 16" key="1">
    <citation type="journal article" date="2007" name="Int. J. Syst. Evol. Microbiol.">
        <title>Paenibacillus ginsengarvi sp. nov., isolated from soil from ginseng cultivation.</title>
        <authorList>
            <person name="Yoon M.H."/>
            <person name="Ten L.N."/>
            <person name="Im W.T."/>
        </authorList>
    </citation>
    <scope>NUCLEOTIDE SEQUENCE [LARGE SCALE GENOMIC DNA]</scope>
    <source>
        <strain evidence="15 16">KCTC 13059</strain>
    </source>
</reference>
<dbReference type="RefSeq" id="WP_120746813.1">
    <property type="nucleotide sequence ID" value="NZ_RBAH01000005.1"/>
</dbReference>
<dbReference type="PROSITE" id="PS50109">
    <property type="entry name" value="HIS_KIN"/>
    <property type="match status" value="1"/>
</dbReference>
<keyword evidence="12" id="KW-1133">Transmembrane helix</keyword>
<evidence type="ECO:0000256" key="2">
    <source>
        <dbReference type="ARBA" id="ARBA00006402"/>
    </source>
</evidence>
<dbReference type="FunFam" id="3.30.565.10:FF:000010">
    <property type="entry name" value="Sensor histidine kinase RcsC"/>
    <property type="match status" value="1"/>
</dbReference>
<keyword evidence="8" id="KW-0067">ATP-binding</keyword>
<keyword evidence="12" id="KW-0812">Transmembrane</keyword>
<dbReference type="SMART" id="SM00388">
    <property type="entry name" value="HisKA"/>
    <property type="match status" value="1"/>
</dbReference>
<keyword evidence="5" id="KW-0808">Transferase</keyword>
<dbReference type="OrthoDB" id="9809348at2"/>
<proteinExistence type="inferred from homology"/>
<feature type="transmembrane region" description="Helical" evidence="12">
    <location>
        <begin position="314"/>
        <end position="334"/>
    </location>
</feature>
<dbReference type="GO" id="GO:0005886">
    <property type="term" value="C:plasma membrane"/>
    <property type="evidence" value="ECO:0007669"/>
    <property type="project" value="TreeGrafter"/>
</dbReference>
<dbReference type="InterPro" id="IPR004358">
    <property type="entry name" value="Sig_transdc_His_kin-like_C"/>
</dbReference>
<dbReference type="Pfam" id="PF00512">
    <property type="entry name" value="HisKA"/>
    <property type="match status" value="1"/>
</dbReference>
<protein>
    <recommendedName>
        <fullName evidence="10">Circadian input-output histidine kinase CikA</fullName>
        <ecNumber evidence="3">2.7.13.3</ecNumber>
    </recommendedName>
</protein>
<feature type="transmembrane region" description="Helical" evidence="12">
    <location>
        <begin position="340"/>
        <end position="361"/>
    </location>
</feature>
<dbReference type="InterPro" id="IPR003661">
    <property type="entry name" value="HisK_dim/P_dom"/>
</dbReference>
<comment type="catalytic activity">
    <reaction evidence="1">
        <text>ATP + protein L-histidine = ADP + protein N-phospho-L-histidine.</text>
        <dbReference type="EC" id="2.7.13.3"/>
    </reaction>
</comment>
<sequence>MVLKRTLLVFLVGLISFMLIPLSVVMDNGKQQGDLRIRDGAMDLSAWNYEQGRMIRLDGEWEYYWNRLLTPEDFGQSGANKPSPDALMNVPSKWNGKTVNGSLLPAHGAATYRMVLKNVPADGVFALKKTNIRFSSAVYANGRKLFEDGKPSSTASGYRAGNVPQIGFFSAERGDVDIIVHVANFDFSNAGIPASIYFGEQSSMLTLQQKAKAHELSIFAILIALALIYVICFVIAALYGKKDYSLLLFAAICSFYAMFNGLTGERVLLMYAPAVSFETVFKVKDICSMAGLSALAILFYRLRQSMISLAFTRFVVGVLGGYAVLIAFLPISAYSTVEPFVILVYESMTIWLLLRTAVLYIRSAEGNRLERFLLFAAILCMTLYAVDLILFSFSLKENARIGQFYMIGFNMVMLVLVVLRFFEAYRTVDGMKDRLLQLDKIKDDFLSNTSHELKTPLSAIVTITDTLLKGVEGPITARQAQNLAIVSGSGRRLTELVNELLDYSKIRHGDITLYKSATDLKAVADSVIRIHSFLLEGKPIALVNRVPENLPAVYTDGNRLVQILHNLLGNAIKFTELGTVEISADVAGDKVEVRVKDTGIGIAAFMQERIFLPFEQADASETRNYGGTGLGLSITKKLVELHGGDIRVDSAPGQGAVFAFTLPLSPEAAVESAAAREEQRPPVETSPTYWEPVYIQGEKDERVLVVDDDFANLQAAINLLRLDGYSIVAVNRGRLALEELAKWQDVSLIILDMMMPDMSGYEVLGKVRERFSPFELPVLMLTAKNRAIDAKVALDGGANDFVGKPFEAEELMARVRSLTRLKASVKAAKNAEIAFLRSQIKPHFLYNALNSIVTLCMDEPRKAEELTLQLSQYLRGSFDFKHLDSWTTLDKELELVEAYVCIEQARFGERLQVEYDVDDCANMRIPPLVLQPLVENAICHGLMSKAAGGKVIVTVKKQADDGLSFVVEDDGCGMSEIRLSEVQHPDADRKGVGLWNINQRIRLLYGESLRIESTVGSGTRVSFDVPWQPGKRRGG</sequence>
<evidence type="ECO:0000313" key="15">
    <source>
        <dbReference type="EMBL" id="RKN85161.1"/>
    </source>
</evidence>
<evidence type="ECO:0000256" key="12">
    <source>
        <dbReference type="SAM" id="Phobius"/>
    </source>
</evidence>
<dbReference type="GO" id="GO:0009927">
    <property type="term" value="F:histidine phosphotransfer kinase activity"/>
    <property type="evidence" value="ECO:0007669"/>
    <property type="project" value="TreeGrafter"/>
</dbReference>
<dbReference type="PANTHER" id="PTHR43047">
    <property type="entry name" value="TWO-COMPONENT HISTIDINE PROTEIN KINASE"/>
    <property type="match status" value="1"/>
</dbReference>
<name>A0A3B0CK09_9BACL</name>
<evidence type="ECO:0000256" key="4">
    <source>
        <dbReference type="ARBA" id="ARBA00022553"/>
    </source>
</evidence>
<dbReference type="AlphaFoldDB" id="A0A3B0CK09"/>
<evidence type="ECO:0000313" key="16">
    <source>
        <dbReference type="Proteomes" id="UP000282311"/>
    </source>
</evidence>
<feature type="transmembrane region" description="Helical" evidence="12">
    <location>
        <begin position="373"/>
        <end position="395"/>
    </location>
</feature>
<accession>A0A3B0CK09</accession>
<dbReference type="InterPro" id="IPR011006">
    <property type="entry name" value="CheY-like_superfamily"/>
</dbReference>
<dbReference type="PROSITE" id="PS50110">
    <property type="entry name" value="RESPONSE_REGULATORY"/>
    <property type="match status" value="1"/>
</dbReference>
<evidence type="ECO:0000259" key="14">
    <source>
        <dbReference type="PROSITE" id="PS50110"/>
    </source>
</evidence>
<feature type="domain" description="Histidine kinase" evidence="13">
    <location>
        <begin position="448"/>
        <end position="666"/>
    </location>
</feature>
<dbReference type="GO" id="GO:0000155">
    <property type="term" value="F:phosphorelay sensor kinase activity"/>
    <property type="evidence" value="ECO:0007669"/>
    <property type="project" value="InterPro"/>
</dbReference>
<evidence type="ECO:0000256" key="3">
    <source>
        <dbReference type="ARBA" id="ARBA00012438"/>
    </source>
</evidence>
<dbReference type="InterPro" id="IPR005467">
    <property type="entry name" value="His_kinase_dom"/>
</dbReference>
<feature type="transmembrane region" description="Helical" evidence="12">
    <location>
        <begin position="216"/>
        <end position="239"/>
    </location>
</feature>
<dbReference type="InterPro" id="IPR010559">
    <property type="entry name" value="Sig_transdc_His_kin_internal"/>
</dbReference>
<comment type="caution">
    <text evidence="15">The sequence shown here is derived from an EMBL/GenBank/DDBJ whole genome shotgun (WGS) entry which is preliminary data.</text>
</comment>
<evidence type="ECO:0000256" key="5">
    <source>
        <dbReference type="ARBA" id="ARBA00022679"/>
    </source>
</evidence>
<dbReference type="SMART" id="SM00448">
    <property type="entry name" value="REC"/>
    <property type="match status" value="1"/>
</dbReference>
<dbReference type="EMBL" id="RBAH01000005">
    <property type="protein sequence ID" value="RKN85161.1"/>
    <property type="molecule type" value="Genomic_DNA"/>
</dbReference>
<organism evidence="15 16">
    <name type="scientific">Paenibacillus ginsengarvi</name>
    <dbReference type="NCBI Taxonomy" id="400777"/>
    <lineage>
        <taxon>Bacteria</taxon>
        <taxon>Bacillati</taxon>
        <taxon>Bacillota</taxon>
        <taxon>Bacilli</taxon>
        <taxon>Bacillales</taxon>
        <taxon>Paenibacillaceae</taxon>
        <taxon>Paenibacillus</taxon>
    </lineage>
</organism>
<dbReference type="InterPro" id="IPR036097">
    <property type="entry name" value="HisK_dim/P_sf"/>
</dbReference>
<dbReference type="CDD" id="cd00082">
    <property type="entry name" value="HisKA"/>
    <property type="match status" value="1"/>
</dbReference>
<dbReference type="PRINTS" id="PR00344">
    <property type="entry name" value="BCTRLSENSOR"/>
</dbReference>
<keyword evidence="9" id="KW-0902">Two-component regulatory system</keyword>
<dbReference type="InterPro" id="IPR001789">
    <property type="entry name" value="Sig_transdc_resp-reg_receiver"/>
</dbReference>